<evidence type="ECO:0000256" key="2">
    <source>
        <dbReference type="ARBA" id="ARBA00012169"/>
    </source>
</evidence>
<evidence type="ECO:0000313" key="8">
    <source>
        <dbReference type="EMBL" id="CAA2983881.1"/>
    </source>
</evidence>
<keyword evidence="5" id="KW-0418">Kinase</keyword>
<reference evidence="8 9" key="1">
    <citation type="submission" date="2019-12" db="EMBL/GenBank/DDBJ databases">
        <authorList>
            <person name="Alioto T."/>
            <person name="Alioto T."/>
            <person name="Gomez Garrido J."/>
        </authorList>
    </citation>
    <scope>NUCLEOTIDE SEQUENCE [LARGE SCALE GENOMIC DNA]</scope>
</reference>
<comment type="similarity">
    <text evidence="1">Belongs to the PI3/PI4-kinase family. Type II PI4K subfamily.</text>
</comment>
<evidence type="ECO:0000256" key="1">
    <source>
        <dbReference type="ARBA" id="ARBA00008941"/>
    </source>
</evidence>
<evidence type="ECO:0000256" key="4">
    <source>
        <dbReference type="ARBA" id="ARBA00022741"/>
    </source>
</evidence>
<dbReference type="AlphaFoldDB" id="A0A8S0RV55"/>
<dbReference type="Pfam" id="PF00454">
    <property type="entry name" value="PI3_PI4_kinase"/>
    <property type="match status" value="1"/>
</dbReference>
<keyword evidence="9" id="KW-1185">Reference proteome</keyword>
<gene>
    <name evidence="8" type="ORF">OLEA9_A053041</name>
</gene>
<dbReference type="GO" id="GO:0005524">
    <property type="term" value="F:ATP binding"/>
    <property type="evidence" value="ECO:0007669"/>
    <property type="project" value="UniProtKB-KW"/>
</dbReference>
<evidence type="ECO:0000313" key="9">
    <source>
        <dbReference type="Proteomes" id="UP000594638"/>
    </source>
</evidence>
<dbReference type="EC" id="2.7.1.67" evidence="2"/>
<sequence length="553" mass="61354">MTFLKMAVAVDPGHGFRPFARPPRCKLQSYTELDYTMLNFSQSKLTYSLKHTFEFTNIHKSFSTPCLSHSSRVEDESDINARIEIIGGCATPKVRTMVIEVAIAMASGVNPEPVSSGLGGAYFLRTRNGDPIAVAKPIDEEPLAFNNPKGFGGRMFGQPGIKHSIKIGETGLRESAAYLLDHGGFAGVPPTVLVKFSHVKFNVNSSEPVLAPLYKIASLQRFVNHDSDAGDLGPSGFSVSSIHRIGILDVRLMNLDRHAGNILVKQGQESYAVGKAELVPIDHGFCLPESLDDPYFEWLHWPQSTIPFSESEVEYISSLDPFKDAELLRVELPAIRESSIRILVLCTIFLKQATDYGFCLADIGEMMTREFEGEEENWSAFENICINARASLNCGRSDDILSSDHDGDEVCEIFQFDENEYGPNQVLDFAQNLQNFAAISVKPPKISRYSSLSILDDSMMFPLNENVNCQELSTGLDDNANEDENSKAGRLMRSVSFAFPKYSHDAEGISFGEMNDQEWVLFLDSFEKLLPEAFEGRKSIGLPKLRLGSSCEF</sequence>
<dbReference type="PROSITE" id="PS50290">
    <property type="entry name" value="PI3_4_KINASE_3"/>
    <property type="match status" value="1"/>
</dbReference>
<dbReference type="PANTHER" id="PTHR45800:SF21">
    <property type="entry name" value="PHOSPHATIDYLINOSITOL 4-KINASE GAMMA 8"/>
    <property type="match status" value="1"/>
</dbReference>
<evidence type="ECO:0000259" key="7">
    <source>
        <dbReference type="PROSITE" id="PS50290"/>
    </source>
</evidence>
<evidence type="ECO:0000256" key="5">
    <source>
        <dbReference type="ARBA" id="ARBA00022777"/>
    </source>
</evidence>
<evidence type="ECO:0000256" key="6">
    <source>
        <dbReference type="ARBA" id="ARBA00022840"/>
    </source>
</evidence>
<proteinExistence type="inferred from homology"/>
<dbReference type="InterPro" id="IPR044571">
    <property type="entry name" value="P4KG1-8"/>
</dbReference>
<dbReference type="Proteomes" id="UP000594638">
    <property type="component" value="Unassembled WGS sequence"/>
</dbReference>
<organism evidence="8 9">
    <name type="scientific">Olea europaea subsp. europaea</name>
    <dbReference type="NCBI Taxonomy" id="158383"/>
    <lineage>
        <taxon>Eukaryota</taxon>
        <taxon>Viridiplantae</taxon>
        <taxon>Streptophyta</taxon>
        <taxon>Embryophyta</taxon>
        <taxon>Tracheophyta</taxon>
        <taxon>Spermatophyta</taxon>
        <taxon>Magnoliopsida</taxon>
        <taxon>eudicotyledons</taxon>
        <taxon>Gunneridae</taxon>
        <taxon>Pentapetalae</taxon>
        <taxon>asterids</taxon>
        <taxon>lamiids</taxon>
        <taxon>Lamiales</taxon>
        <taxon>Oleaceae</taxon>
        <taxon>Oleeae</taxon>
        <taxon>Olea</taxon>
    </lineage>
</organism>
<keyword evidence="6" id="KW-0067">ATP-binding</keyword>
<evidence type="ECO:0000256" key="3">
    <source>
        <dbReference type="ARBA" id="ARBA00022679"/>
    </source>
</evidence>
<name>A0A8S0RV55_OLEEU</name>
<protein>
    <recommendedName>
        <fullName evidence="2">1-phosphatidylinositol 4-kinase</fullName>
        <ecNumber evidence="2">2.7.1.67</ecNumber>
    </recommendedName>
</protein>
<comment type="caution">
    <text evidence="8">The sequence shown here is derived from an EMBL/GenBank/DDBJ whole genome shotgun (WGS) entry which is preliminary data.</text>
</comment>
<keyword evidence="3" id="KW-0808">Transferase</keyword>
<dbReference type="InterPro" id="IPR000403">
    <property type="entry name" value="PI3/4_kinase_cat_dom"/>
</dbReference>
<dbReference type="EMBL" id="CACTIH010003746">
    <property type="protein sequence ID" value="CAA2983881.1"/>
    <property type="molecule type" value="Genomic_DNA"/>
</dbReference>
<feature type="domain" description="PI3K/PI4K catalytic" evidence="7">
    <location>
        <begin position="108"/>
        <end position="400"/>
    </location>
</feature>
<keyword evidence="4" id="KW-0547">Nucleotide-binding</keyword>
<accession>A0A8S0RV55</accession>
<dbReference type="Gramene" id="OE9A053041T1">
    <property type="protein sequence ID" value="OE9A053041C1"/>
    <property type="gene ID" value="OE9A053041"/>
</dbReference>
<dbReference type="GO" id="GO:0004430">
    <property type="term" value="F:1-phosphatidylinositol 4-kinase activity"/>
    <property type="evidence" value="ECO:0007669"/>
    <property type="project" value="UniProtKB-EC"/>
</dbReference>
<dbReference type="OrthoDB" id="5839at2759"/>
<dbReference type="PANTHER" id="PTHR45800">
    <property type="entry name" value="PHOSPHATIDYLINOSITOL 4-KINASE GAMMA"/>
    <property type="match status" value="1"/>
</dbReference>